<name>A0A812SJI2_SYMPI</name>
<protein>
    <submittedName>
        <fullName evidence="2">Uncharacterized protein</fullName>
    </submittedName>
</protein>
<feature type="region of interest" description="Disordered" evidence="1">
    <location>
        <begin position="1"/>
        <end position="24"/>
    </location>
</feature>
<dbReference type="AlphaFoldDB" id="A0A812SJI2"/>
<gene>
    <name evidence="2" type="ORF">SPIL2461_LOCUS12241</name>
</gene>
<evidence type="ECO:0000256" key="1">
    <source>
        <dbReference type="SAM" id="MobiDB-lite"/>
    </source>
</evidence>
<comment type="caution">
    <text evidence="2">The sequence shown here is derived from an EMBL/GenBank/DDBJ whole genome shotgun (WGS) entry which is preliminary data.</text>
</comment>
<keyword evidence="3" id="KW-1185">Reference proteome</keyword>
<proteinExistence type="predicted"/>
<evidence type="ECO:0000313" key="3">
    <source>
        <dbReference type="Proteomes" id="UP000649617"/>
    </source>
</evidence>
<accession>A0A812SJI2</accession>
<feature type="region of interest" description="Disordered" evidence="1">
    <location>
        <begin position="51"/>
        <end position="159"/>
    </location>
</feature>
<feature type="compositionally biased region" description="Basic and acidic residues" evidence="1">
    <location>
        <begin position="150"/>
        <end position="159"/>
    </location>
</feature>
<dbReference type="EMBL" id="CAJNIZ010024868">
    <property type="protein sequence ID" value="CAE7480162.1"/>
    <property type="molecule type" value="Genomic_DNA"/>
</dbReference>
<feature type="compositionally biased region" description="Basic and acidic residues" evidence="1">
    <location>
        <begin position="113"/>
        <end position="123"/>
    </location>
</feature>
<feature type="non-terminal residue" evidence="2">
    <location>
        <position position="1"/>
    </location>
</feature>
<organism evidence="2 3">
    <name type="scientific">Symbiodinium pilosum</name>
    <name type="common">Dinoflagellate</name>
    <dbReference type="NCBI Taxonomy" id="2952"/>
    <lineage>
        <taxon>Eukaryota</taxon>
        <taxon>Sar</taxon>
        <taxon>Alveolata</taxon>
        <taxon>Dinophyceae</taxon>
        <taxon>Suessiales</taxon>
        <taxon>Symbiodiniaceae</taxon>
        <taxon>Symbiodinium</taxon>
    </lineage>
</organism>
<sequence length="159" mass="18534">DRPWTRPANTTTLKRGPFRQGEGVATITQNQRPCAYIRATAHPCPPQLLRWHWSSQPRAPRARRSPGTDSQLGNRPRMHQRHRRAFPTNTYGRHQRLQHREADRHTAGQSGSEHPDHHPDHRRTTLPRFLRHPSEPVRHSRNNRPPLPDVRADRSTDQA</sequence>
<feature type="compositionally biased region" description="Basic residues" evidence="1">
    <location>
        <begin position="76"/>
        <end position="85"/>
    </location>
</feature>
<dbReference type="Proteomes" id="UP000649617">
    <property type="component" value="Unassembled WGS sequence"/>
</dbReference>
<evidence type="ECO:0000313" key="2">
    <source>
        <dbReference type="EMBL" id="CAE7480162.1"/>
    </source>
</evidence>
<feature type="non-terminal residue" evidence="2">
    <location>
        <position position="159"/>
    </location>
</feature>
<reference evidence="2" key="1">
    <citation type="submission" date="2021-02" db="EMBL/GenBank/DDBJ databases">
        <authorList>
            <person name="Dougan E. K."/>
            <person name="Rhodes N."/>
            <person name="Thang M."/>
            <person name="Chan C."/>
        </authorList>
    </citation>
    <scope>NUCLEOTIDE SEQUENCE</scope>
</reference>